<reference evidence="8 9" key="1">
    <citation type="submission" date="2020-03" db="EMBL/GenBank/DDBJ databases">
        <title>Complete genome sequences of two sulfur-disproportionating bacterial strains T55J and Mzg5.</title>
        <authorList>
            <person name="Umezawa K."/>
            <person name="Kojima H."/>
            <person name="Kato Y."/>
            <person name="Fukui M."/>
        </authorList>
    </citation>
    <scope>NUCLEOTIDE SEQUENCE [LARGE SCALE GENOMIC DNA]</scope>
    <source>
        <strain evidence="8 9">T55J</strain>
    </source>
</reference>
<dbReference type="PANTHER" id="PTHR10491">
    <property type="entry name" value="DTDP-4-DEHYDRORHAMNOSE REDUCTASE"/>
    <property type="match status" value="1"/>
</dbReference>
<proteinExistence type="inferred from homology"/>
<comment type="pathway">
    <text evidence="1 6">Carbohydrate biosynthesis; dTDP-L-rhamnose biosynthesis.</text>
</comment>
<dbReference type="Proteomes" id="UP000516360">
    <property type="component" value="Chromosome"/>
</dbReference>
<keyword evidence="6" id="KW-0560">Oxidoreductase</keyword>
<keyword evidence="9" id="KW-1185">Reference proteome</keyword>
<dbReference type="NCBIfam" id="TIGR01214">
    <property type="entry name" value="rmlD"/>
    <property type="match status" value="1"/>
</dbReference>
<name>A0A7G1H5A5_9BACT</name>
<comment type="similarity">
    <text evidence="2 6">Belongs to the dTDP-4-dehydrorhamnose reductase family.</text>
</comment>
<evidence type="ECO:0000256" key="6">
    <source>
        <dbReference type="RuleBase" id="RU364082"/>
    </source>
</evidence>
<dbReference type="PANTHER" id="PTHR10491:SF4">
    <property type="entry name" value="METHIONINE ADENOSYLTRANSFERASE 2 SUBUNIT BETA"/>
    <property type="match status" value="1"/>
</dbReference>
<dbReference type="InterPro" id="IPR005913">
    <property type="entry name" value="dTDP_dehydrorham_reduct"/>
</dbReference>
<dbReference type="Pfam" id="PF04321">
    <property type="entry name" value="RmlD_sub_bind"/>
    <property type="match status" value="1"/>
</dbReference>
<dbReference type="Gene3D" id="3.90.25.10">
    <property type="entry name" value="UDP-galactose 4-epimerase, domain 1"/>
    <property type="match status" value="1"/>
</dbReference>
<evidence type="ECO:0000259" key="7">
    <source>
        <dbReference type="Pfam" id="PF04321"/>
    </source>
</evidence>
<dbReference type="KEGG" id="dtp:JZK55_22230"/>
<evidence type="ECO:0000256" key="1">
    <source>
        <dbReference type="ARBA" id="ARBA00004781"/>
    </source>
</evidence>
<dbReference type="GO" id="GO:0008831">
    <property type="term" value="F:dTDP-4-dehydrorhamnose reductase activity"/>
    <property type="evidence" value="ECO:0007669"/>
    <property type="project" value="UniProtKB-EC"/>
</dbReference>
<organism evidence="8 9">
    <name type="scientific">Dissulfurispira thermophila</name>
    <dbReference type="NCBI Taxonomy" id="2715679"/>
    <lineage>
        <taxon>Bacteria</taxon>
        <taxon>Pseudomonadati</taxon>
        <taxon>Nitrospirota</taxon>
        <taxon>Thermodesulfovibrionia</taxon>
        <taxon>Thermodesulfovibrionales</taxon>
        <taxon>Dissulfurispiraceae</taxon>
        <taxon>Dissulfurispira</taxon>
    </lineage>
</organism>
<dbReference type="AlphaFoldDB" id="A0A7G1H5A5"/>
<dbReference type="GO" id="GO:0019305">
    <property type="term" value="P:dTDP-rhamnose biosynthetic process"/>
    <property type="evidence" value="ECO:0007669"/>
    <property type="project" value="UniProtKB-UniPathway"/>
</dbReference>
<dbReference type="UniPathway" id="UPA00124"/>
<gene>
    <name evidence="8" type="ORF">JZK55_22230</name>
</gene>
<dbReference type="InterPro" id="IPR029903">
    <property type="entry name" value="RmlD-like-bd"/>
</dbReference>
<evidence type="ECO:0000256" key="2">
    <source>
        <dbReference type="ARBA" id="ARBA00010944"/>
    </source>
</evidence>
<sequence length="279" mass="31707">MKFLITGANGQLAREFLMTLNTHDVIALSKEHLDISNPNAVSNAISQHKPDVVLNCAAYNSVDRAEDDFDSAFRTNAIGVRNLATACKMHNTLIVHYSTDYVFDGEKNDFYTEEDKPNPINKYGESKLLGEKYLTEETDNFLLFRVSWVFGKGKQNFLYKLSEWAKKNNVLTIVCDQISVPTYTVDIVKFTLLSIKEGLRGTYHLTNSGCASRYEVARYYLEKIGLTNLILPVNSEDFHEKANRPHFSVMSNVKLSKALKLSIPSWKEGIEKFIKRGMK</sequence>
<dbReference type="EC" id="1.1.1.133" evidence="3 6"/>
<dbReference type="Gene3D" id="3.40.50.720">
    <property type="entry name" value="NAD(P)-binding Rossmann-like Domain"/>
    <property type="match status" value="1"/>
</dbReference>
<dbReference type="EMBL" id="AP022873">
    <property type="protein sequence ID" value="BCB97301.1"/>
    <property type="molecule type" value="Genomic_DNA"/>
</dbReference>
<evidence type="ECO:0000256" key="5">
    <source>
        <dbReference type="ARBA" id="ARBA00048200"/>
    </source>
</evidence>
<evidence type="ECO:0000256" key="4">
    <source>
        <dbReference type="ARBA" id="ARBA00017099"/>
    </source>
</evidence>
<evidence type="ECO:0000313" key="9">
    <source>
        <dbReference type="Proteomes" id="UP000516360"/>
    </source>
</evidence>
<dbReference type="RefSeq" id="WP_203472438.1">
    <property type="nucleotide sequence ID" value="NZ_AP022873.1"/>
</dbReference>
<dbReference type="SUPFAM" id="SSF51735">
    <property type="entry name" value="NAD(P)-binding Rossmann-fold domains"/>
    <property type="match status" value="1"/>
</dbReference>
<dbReference type="CDD" id="cd05254">
    <property type="entry name" value="dTDP_HR_like_SDR_e"/>
    <property type="match status" value="1"/>
</dbReference>
<accession>A0A7G1H5A5</accession>
<comment type="catalytic activity">
    <reaction evidence="5">
        <text>dTDP-beta-L-rhamnose + NADP(+) = dTDP-4-dehydro-beta-L-rhamnose + NADPH + H(+)</text>
        <dbReference type="Rhea" id="RHEA:21796"/>
        <dbReference type="ChEBI" id="CHEBI:15378"/>
        <dbReference type="ChEBI" id="CHEBI:57510"/>
        <dbReference type="ChEBI" id="CHEBI:57783"/>
        <dbReference type="ChEBI" id="CHEBI:58349"/>
        <dbReference type="ChEBI" id="CHEBI:62830"/>
        <dbReference type="EC" id="1.1.1.133"/>
    </reaction>
</comment>
<protein>
    <recommendedName>
        <fullName evidence="4 6">dTDP-4-dehydrorhamnose reductase</fullName>
        <ecNumber evidence="3 6">1.1.1.133</ecNumber>
    </recommendedName>
</protein>
<dbReference type="GO" id="GO:0005829">
    <property type="term" value="C:cytosol"/>
    <property type="evidence" value="ECO:0007669"/>
    <property type="project" value="TreeGrafter"/>
</dbReference>
<feature type="domain" description="RmlD-like substrate binding" evidence="7">
    <location>
        <begin position="1"/>
        <end position="276"/>
    </location>
</feature>
<keyword evidence="6" id="KW-0521">NADP</keyword>
<dbReference type="InterPro" id="IPR036291">
    <property type="entry name" value="NAD(P)-bd_dom_sf"/>
</dbReference>
<evidence type="ECO:0000313" key="8">
    <source>
        <dbReference type="EMBL" id="BCB97301.1"/>
    </source>
</evidence>
<evidence type="ECO:0000256" key="3">
    <source>
        <dbReference type="ARBA" id="ARBA00012929"/>
    </source>
</evidence>
<comment type="function">
    <text evidence="6">Catalyzes the reduction of dTDP-6-deoxy-L-lyxo-4-hexulose to yield dTDP-L-rhamnose.</text>
</comment>